<evidence type="ECO:0000313" key="1">
    <source>
        <dbReference type="EMBL" id="QJD99444.1"/>
    </source>
</evidence>
<dbReference type="KEGG" id="mfy:HH212_04920"/>
<keyword evidence="2" id="KW-1185">Reference proteome</keyword>
<dbReference type="RefSeq" id="WP_169434339.1">
    <property type="nucleotide sequence ID" value="NZ_CP051685.1"/>
</dbReference>
<name>A0A7Z2VUN9_9BURK</name>
<accession>A0A7Z2VUN9</accession>
<dbReference type="EMBL" id="CP051685">
    <property type="protein sequence ID" value="QJD99444.1"/>
    <property type="molecule type" value="Genomic_DNA"/>
</dbReference>
<dbReference type="AlphaFoldDB" id="A0A7Z2VUN9"/>
<evidence type="ECO:0000313" key="2">
    <source>
        <dbReference type="Proteomes" id="UP000502415"/>
    </source>
</evidence>
<sequence>MNKRPIEQAHDPDLRLSQIAMQRAAKRAYDLARMTGTTIVVSHHGIIEHLTPESSVSNSASNGQKD</sequence>
<organism evidence="1 2">
    <name type="scientific">Massilia forsythiae</name>
    <dbReference type="NCBI Taxonomy" id="2728020"/>
    <lineage>
        <taxon>Bacteria</taxon>
        <taxon>Pseudomonadati</taxon>
        <taxon>Pseudomonadota</taxon>
        <taxon>Betaproteobacteria</taxon>
        <taxon>Burkholderiales</taxon>
        <taxon>Oxalobacteraceae</taxon>
        <taxon>Telluria group</taxon>
        <taxon>Massilia</taxon>
    </lineage>
</organism>
<gene>
    <name evidence="1" type="ORF">HH212_04920</name>
</gene>
<protein>
    <submittedName>
        <fullName evidence="1">Uncharacterized protein</fullName>
    </submittedName>
</protein>
<dbReference type="Proteomes" id="UP000502415">
    <property type="component" value="Chromosome"/>
</dbReference>
<reference evidence="1 2" key="1">
    <citation type="submission" date="2020-04" db="EMBL/GenBank/DDBJ databases">
        <title>Genome sequencing of novel species.</title>
        <authorList>
            <person name="Heo J."/>
            <person name="Kim S.-J."/>
            <person name="Kim J.-S."/>
            <person name="Hong S.-B."/>
            <person name="Kwon S.-W."/>
        </authorList>
    </citation>
    <scope>NUCLEOTIDE SEQUENCE [LARGE SCALE GENOMIC DNA]</scope>
    <source>
        <strain evidence="1 2">GN2-R2</strain>
    </source>
</reference>
<proteinExistence type="predicted"/>